<sequence>MPSLKAFFTNWWAPMPLRRKIYLAFRNNWIKISRRQSCCGHPGEPGC</sequence>
<dbReference type="RefSeq" id="WP_186007569.1">
    <property type="nucleotide sequence ID" value="NZ_KQ758903.1"/>
</dbReference>
<dbReference type="AlphaFoldDB" id="A0A0W0GG92"/>
<protein>
    <submittedName>
        <fullName evidence="1">Uncharacterized protein</fullName>
    </submittedName>
</protein>
<evidence type="ECO:0000313" key="1">
    <source>
        <dbReference type="EMBL" id="KTB47551.1"/>
    </source>
</evidence>
<dbReference type="EMBL" id="LFDV01000002">
    <property type="protein sequence ID" value="KTB47551.1"/>
    <property type="molecule type" value="Genomic_DNA"/>
</dbReference>
<proteinExistence type="predicted"/>
<dbReference type="STRING" id="1217799.DEALK_03960"/>
<dbReference type="Proteomes" id="UP000053947">
    <property type="component" value="Unassembled WGS sequence"/>
</dbReference>
<accession>A0A0W0GG92</accession>
<name>A0A0W0GG92_9CHLR</name>
<gene>
    <name evidence="1" type="ORF">DEALK_03960</name>
</gene>
<comment type="caution">
    <text evidence="1">The sequence shown here is derived from an EMBL/GenBank/DDBJ whole genome shotgun (WGS) entry which is preliminary data.</text>
</comment>
<evidence type="ECO:0000313" key="2">
    <source>
        <dbReference type="Proteomes" id="UP000053947"/>
    </source>
</evidence>
<reference evidence="1 2" key="1">
    <citation type="submission" date="2015-06" db="EMBL/GenBank/DDBJ databases">
        <title>Genome sequence of the organohalide-respiring Dehalogenimonas alkenigignens type strain (IP3-3T).</title>
        <authorList>
            <person name="Key T.A."/>
            <person name="Richmond D.P."/>
            <person name="Bowman K.S."/>
            <person name="Cho Y.-J."/>
            <person name="Chun J."/>
            <person name="da Costa M.S."/>
            <person name="Rainey F.A."/>
            <person name="Moe W.M."/>
        </authorList>
    </citation>
    <scope>NUCLEOTIDE SEQUENCE [LARGE SCALE GENOMIC DNA]</scope>
    <source>
        <strain evidence="1 2">IP3-3</strain>
    </source>
</reference>
<organism evidence="1 2">
    <name type="scientific">Dehalogenimonas alkenigignens</name>
    <dbReference type="NCBI Taxonomy" id="1217799"/>
    <lineage>
        <taxon>Bacteria</taxon>
        <taxon>Bacillati</taxon>
        <taxon>Chloroflexota</taxon>
        <taxon>Dehalococcoidia</taxon>
        <taxon>Dehalococcoidales</taxon>
        <taxon>Dehalococcoidaceae</taxon>
        <taxon>Dehalogenimonas</taxon>
    </lineage>
</organism>
<keyword evidence="2" id="KW-1185">Reference proteome</keyword>